<dbReference type="InterPro" id="IPR016132">
    <property type="entry name" value="Phyto_chromo_attachment"/>
</dbReference>
<feature type="compositionally biased region" description="Polar residues" evidence="12">
    <location>
        <begin position="75"/>
        <end position="85"/>
    </location>
</feature>
<feature type="compositionally biased region" description="Low complexity" evidence="12">
    <location>
        <begin position="606"/>
        <end position="619"/>
    </location>
</feature>
<dbReference type="SMART" id="SM00388">
    <property type="entry name" value="HisKA"/>
    <property type="match status" value="1"/>
</dbReference>
<dbReference type="PANTHER" id="PTHR43065:SF10">
    <property type="entry name" value="PEROXIDE STRESS-ACTIVATED HISTIDINE KINASE MAK3"/>
    <property type="match status" value="1"/>
</dbReference>
<dbReference type="GO" id="GO:0009881">
    <property type="term" value="F:photoreceptor activity"/>
    <property type="evidence" value="ECO:0007669"/>
    <property type="project" value="UniProtKB-KW"/>
</dbReference>
<evidence type="ECO:0000259" key="14">
    <source>
        <dbReference type="PROSITE" id="PS50109"/>
    </source>
</evidence>
<keyword evidence="8" id="KW-0157">Chromophore</keyword>
<name>A0AAW0D5T0_9AGAR</name>
<dbReference type="SMART" id="SM00065">
    <property type="entry name" value="GAF"/>
    <property type="match status" value="1"/>
</dbReference>
<evidence type="ECO:0000256" key="8">
    <source>
        <dbReference type="ARBA" id="ARBA00022991"/>
    </source>
</evidence>
<dbReference type="EMBL" id="JAWWNJ010000009">
    <property type="protein sequence ID" value="KAK7048150.1"/>
    <property type="molecule type" value="Genomic_DNA"/>
</dbReference>
<evidence type="ECO:0000256" key="7">
    <source>
        <dbReference type="ARBA" id="ARBA00022840"/>
    </source>
</evidence>
<feature type="modified residue" description="4-aspartylphosphate" evidence="11">
    <location>
        <position position="1462"/>
    </location>
</feature>
<evidence type="ECO:0000313" key="16">
    <source>
        <dbReference type="EMBL" id="KAK7048150.1"/>
    </source>
</evidence>
<keyword evidence="5" id="KW-0547">Nucleotide-binding</keyword>
<evidence type="ECO:0000256" key="10">
    <source>
        <dbReference type="ARBA" id="ARBA00023170"/>
    </source>
</evidence>
<dbReference type="Pfam" id="PF00512">
    <property type="entry name" value="HisKA"/>
    <property type="match status" value="1"/>
</dbReference>
<dbReference type="Gene3D" id="1.10.287.130">
    <property type="match status" value="1"/>
</dbReference>
<dbReference type="Gene3D" id="3.30.450.40">
    <property type="match status" value="1"/>
</dbReference>
<comment type="caution">
    <text evidence="16">The sequence shown here is derived from an EMBL/GenBank/DDBJ whole genome shotgun (WGS) entry which is preliminary data.</text>
</comment>
<dbReference type="SUPFAM" id="SSF55874">
    <property type="entry name" value="ATPase domain of HSP90 chaperone/DNA topoisomerase II/histidine kinase"/>
    <property type="match status" value="1"/>
</dbReference>
<dbReference type="PROSITE" id="PS50109">
    <property type="entry name" value="HIS_KIN"/>
    <property type="match status" value="1"/>
</dbReference>
<dbReference type="InterPro" id="IPR036097">
    <property type="entry name" value="HisK_dim/P_sf"/>
</dbReference>
<dbReference type="InterPro" id="IPR004358">
    <property type="entry name" value="Sig_transdc_His_kin-like_C"/>
</dbReference>
<evidence type="ECO:0000256" key="11">
    <source>
        <dbReference type="PROSITE-ProRule" id="PRU00169"/>
    </source>
</evidence>
<evidence type="ECO:0000259" key="15">
    <source>
        <dbReference type="PROSITE" id="PS50110"/>
    </source>
</evidence>
<dbReference type="SMART" id="SM00387">
    <property type="entry name" value="HATPase_c"/>
    <property type="match status" value="1"/>
</dbReference>
<keyword evidence="7 16" id="KW-0067">ATP-binding</keyword>
<keyword evidence="4" id="KW-0808">Transferase</keyword>
<dbReference type="InterPro" id="IPR001789">
    <property type="entry name" value="Sig_transdc_resp-reg_receiver"/>
</dbReference>
<dbReference type="Gene3D" id="3.30.565.10">
    <property type="entry name" value="Histidine kinase-like ATPase, C-terminal domain"/>
    <property type="match status" value="1"/>
</dbReference>
<dbReference type="SUPFAM" id="SSF52172">
    <property type="entry name" value="CheY-like"/>
    <property type="match status" value="1"/>
</dbReference>
<dbReference type="PROSITE" id="PS50046">
    <property type="entry name" value="PHYTOCHROME_2"/>
    <property type="match status" value="1"/>
</dbReference>
<evidence type="ECO:0000256" key="9">
    <source>
        <dbReference type="ARBA" id="ARBA00023012"/>
    </source>
</evidence>
<keyword evidence="1" id="KW-0600">Photoreceptor protein</keyword>
<dbReference type="InterPro" id="IPR036890">
    <property type="entry name" value="HATPase_C_sf"/>
</dbReference>
<accession>A0AAW0D5T0</accession>
<dbReference type="InterPro" id="IPR003018">
    <property type="entry name" value="GAF"/>
</dbReference>
<feature type="region of interest" description="Disordered" evidence="12">
    <location>
        <begin position="1368"/>
        <end position="1407"/>
    </location>
</feature>
<feature type="compositionally biased region" description="Low complexity" evidence="12">
    <location>
        <begin position="217"/>
        <end position="233"/>
    </location>
</feature>
<dbReference type="Gene3D" id="3.30.450.20">
    <property type="entry name" value="PAS domain"/>
    <property type="match status" value="1"/>
</dbReference>
<organism evidence="16 17">
    <name type="scientific">Favolaschia claudopus</name>
    <dbReference type="NCBI Taxonomy" id="2862362"/>
    <lineage>
        <taxon>Eukaryota</taxon>
        <taxon>Fungi</taxon>
        <taxon>Dikarya</taxon>
        <taxon>Basidiomycota</taxon>
        <taxon>Agaricomycotina</taxon>
        <taxon>Agaricomycetes</taxon>
        <taxon>Agaricomycetidae</taxon>
        <taxon>Agaricales</taxon>
        <taxon>Marasmiineae</taxon>
        <taxon>Mycenaceae</taxon>
        <taxon>Favolaschia</taxon>
    </lineage>
</organism>
<dbReference type="InterPro" id="IPR003661">
    <property type="entry name" value="HisK_dim/P_dom"/>
</dbReference>
<sequence>MPNTDPNLSSASYVYPIRSLLSGTIQRARNDNAGGVTVDLSRRDSTATTFPTGNASTSKSQSKSGPSRPRRRTVSESSAPSSKVDSTPTKKSKKRRPRSSNVPPNFRHFPGEDAPPNLRRTFTATSISSLTQGDLPPDTLAVFSQSASVTDVASPSPTVALKPLQRPRSELRARPKQVPVSDDPLPPEEVPDAETQDPPLPWSESQLDLVRLPPLPSDSTTSSLRGSSHHSASNRGTSSRSANNSPGPHDQSKFSSPPPAEDTRRSDSSRSSAPGPSAVSSGSQSGSRSGSHSGSESQSASGSDASDASQFLTVRFQHLTDENGHHLILGREGKLSRCEDEPIRTPGAVQGFGVLIAVDELEDALVVRQVSENAEELLGLPPRYLFSLECFTDTLPDSQAGALWDNIQFLSESGMNTQEEEASPHVFLITGWGAPGSAAPGDQEASNGRRSWTCWCAVHRPSDPTGNGNSGLVIMEFELERDSLNPLYPPSDYSQDVGTPGSVGSSGSGNFSTPSTENGGGGSSTDGSEQTLMGAEAQTTPTPTTDAPTEEKSDPVLELEVANAKANMEAANTSAAGPSTEEILESTTSRARPLLALERLRRMARGELAGAETPGSPGEPRSRRARRSTTSGASGGVGMMDVFAVMAQINEQLGDAPDLTAFLQVVVGVIKDLSQFHRVLVYQFDEAWNGQVVAELLDWSKTHDLYRGLHFPAADIPAQARQLYAINKVRLLYDRSQSTARIVVRSQEDLKHPLNMTHCYLRAMSPIHIKYLENMGVRASMSVSIMAFGALWGLVTCHAYGSHGMRVSFPVRQMLRLLSQSISRNIERLSYAQRLTTRKLINTMASPDHPTGYIVSNADDLLGLFDADFGVLVIGEAAKMLGPNEHGQEILIVAEYLRLKQFLTMQVSQAVTTDFKDLAESAGLDVIAGMLYVPLSSEGKDFICFLRKGQPRHVQWAGNPHTKTQTETLLEPRKSFATWSETVVGRCRGWTDEQLETAGVLALVYGKFIEVWRQKENALQTTRLTNLLLSNASHEVRTPLNHIINYLEMALNGPLDDETRDNLSRSHAASKSLLFTINDLLDLTRLESGNETTFNEPFDLQYAIEDATHLYRKEAQRRNIEFHMELEQSPKVVIGDSKKIRTVVQNLTANSLKYTSEGTITVACATYDEPAGLRGPKQTAVEIVVEDTGCGIAPDRLASIFREFEQVEPLEPRPGSAGSLGSGGGVGLGLAVVARIVEQLGGQLRVESKVDEGSRFSFLIPLSLSEDGEEMALSPSSSKDSSFKSLQVRSRRESLTSSGAGDIDSLVEAIASNHMAGPSPQESLHRRESSSDLLQITQSTMPGVFGISDSSTPIRPVKVDDFGLDTPAISPGREELKDFPGMSLESSGELPPQTPAPEYPLRQRSEDSSKLRVLIVEDNDINRTVLAKRLRLDGHNVVTTTNGQEGLDKVISDRGYDAILMDIQMPILNGYEATERIRDLEKATPSAESPRRSHRHNGGHIPIFAVSASLQEERREEMINRGIDGWILKPIDFKRLKIILSGVTNRGQRETDIYQSGCSWEAGGWLVIPPSPPPSPPELPAPEA</sequence>
<dbReference type="SUPFAM" id="SSF55785">
    <property type="entry name" value="PYP-like sensor domain (PAS domain)"/>
    <property type="match status" value="1"/>
</dbReference>
<feature type="compositionally biased region" description="Low complexity" evidence="12">
    <location>
        <begin position="56"/>
        <end position="67"/>
    </location>
</feature>
<dbReference type="InterPro" id="IPR011006">
    <property type="entry name" value="CheY-like_superfamily"/>
</dbReference>
<feature type="compositionally biased region" description="Polar residues" evidence="12">
    <location>
        <begin position="148"/>
        <end position="157"/>
    </location>
</feature>
<dbReference type="PRINTS" id="PR00344">
    <property type="entry name" value="BCTRLSENSOR"/>
</dbReference>
<reference evidence="16 17" key="1">
    <citation type="journal article" date="2024" name="J Genomics">
        <title>Draft genome sequencing and assembly of Favolaschia claudopus CIRM-BRFM 2984 isolated from oak limbs.</title>
        <authorList>
            <person name="Navarro D."/>
            <person name="Drula E."/>
            <person name="Chaduli D."/>
            <person name="Cazenave R."/>
            <person name="Ahrendt S."/>
            <person name="Wang J."/>
            <person name="Lipzen A."/>
            <person name="Daum C."/>
            <person name="Barry K."/>
            <person name="Grigoriev I.V."/>
            <person name="Favel A."/>
            <person name="Rosso M.N."/>
            <person name="Martin F."/>
        </authorList>
    </citation>
    <scope>NUCLEOTIDE SEQUENCE [LARGE SCALE GENOMIC DNA]</scope>
    <source>
        <strain evidence="16 17">CIRM-BRFM 2984</strain>
    </source>
</reference>
<dbReference type="InterPro" id="IPR013515">
    <property type="entry name" value="Phytochrome_cen-reg"/>
</dbReference>
<dbReference type="SUPFAM" id="SSF47384">
    <property type="entry name" value="Homodimeric domain of signal transducing histidine kinase"/>
    <property type="match status" value="1"/>
</dbReference>
<keyword evidence="2 11" id="KW-0597">Phosphoprotein</keyword>
<dbReference type="InterPro" id="IPR043150">
    <property type="entry name" value="Phytochrome_PHY_sf"/>
</dbReference>
<keyword evidence="6" id="KW-0418">Kinase</keyword>
<evidence type="ECO:0000313" key="17">
    <source>
        <dbReference type="Proteomes" id="UP001362999"/>
    </source>
</evidence>
<feature type="compositionally biased region" description="Acidic residues" evidence="12">
    <location>
        <begin position="185"/>
        <end position="195"/>
    </location>
</feature>
<feature type="compositionally biased region" description="Low complexity" evidence="12">
    <location>
        <begin position="1274"/>
        <end position="1285"/>
    </location>
</feature>
<evidence type="ECO:0000256" key="2">
    <source>
        <dbReference type="ARBA" id="ARBA00022553"/>
    </source>
</evidence>
<dbReference type="Pfam" id="PF01590">
    <property type="entry name" value="GAF"/>
    <property type="match status" value="1"/>
</dbReference>
<dbReference type="Proteomes" id="UP001362999">
    <property type="component" value="Unassembled WGS sequence"/>
</dbReference>
<feature type="region of interest" description="Disordered" evidence="12">
    <location>
        <begin position="485"/>
        <end position="529"/>
    </location>
</feature>
<proteinExistence type="predicted"/>
<evidence type="ECO:0000256" key="1">
    <source>
        <dbReference type="ARBA" id="ARBA00022543"/>
    </source>
</evidence>
<keyword evidence="3" id="KW-0716">Sensory transduction</keyword>
<evidence type="ECO:0000259" key="13">
    <source>
        <dbReference type="PROSITE" id="PS50046"/>
    </source>
</evidence>
<feature type="region of interest" description="Disordered" evidence="12">
    <location>
        <begin position="605"/>
        <end position="634"/>
    </location>
</feature>
<dbReference type="PROSITE" id="PS50110">
    <property type="entry name" value="RESPONSE_REGULATORY"/>
    <property type="match status" value="1"/>
</dbReference>
<dbReference type="GO" id="GO:0006355">
    <property type="term" value="P:regulation of DNA-templated transcription"/>
    <property type="evidence" value="ECO:0007669"/>
    <property type="project" value="InterPro"/>
</dbReference>
<keyword evidence="10" id="KW-0675">Receptor</keyword>
<feature type="compositionally biased region" description="Low complexity" evidence="12">
    <location>
        <begin position="269"/>
        <end position="306"/>
    </location>
</feature>
<dbReference type="Pfam" id="PF08446">
    <property type="entry name" value="PAS_2"/>
    <property type="match status" value="1"/>
</dbReference>
<evidence type="ECO:0000256" key="4">
    <source>
        <dbReference type="ARBA" id="ARBA00022679"/>
    </source>
</evidence>
<dbReference type="PANTHER" id="PTHR43065">
    <property type="entry name" value="SENSOR HISTIDINE KINASE"/>
    <property type="match status" value="1"/>
</dbReference>
<feature type="compositionally biased region" description="Polar residues" evidence="12">
    <location>
        <begin position="46"/>
        <end position="55"/>
    </location>
</feature>
<dbReference type="Gene3D" id="3.40.50.2300">
    <property type="match status" value="1"/>
</dbReference>
<dbReference type="SMART" id="SM00448">
    <property type="entry name" value="REC"/>
    <property type="match status" value="1"/>
</dbReference>
<dbReference type="InterPro" id="IPR005467">
    <property type="entry name" value="His_kinase_dom"/>
</dbReference>
<dbReference type="InterPro" id="IPR035965">
    <property type="entry name" value="PAS-like_dom_sf"/>
</dbReference>
<dbReference type="InterPro" id="IPR003594">
    <property type="entry name" value="HATPase_dom"/>
</dbReference>
<evidence type="ECO:0000256" key="3">
    <source>
        <dbReference type="ARBA" id="ARBA00022606"/>
    </source>
</evidence>
<keyword evidence="9" id="KW-0902">Two-component regulatory system</keyword>
<dbReference type="GO" id="GO:0005524">
    <property type="term" value="F:ATP binding"/>
    <property type="evidence" value="ECO:0007669"/>
    <property type="project" value="UniProtKB-KW"/>
</dbReference>
<keyword evidence="17" id="KW-1185">Reference proteome</keyword>
<dbReference type="CDD" id="cd17546">
    <property type="entry name" value="REC_hyHK_CKI1_RcsC-like"/>
    <property type="match status" value="1"/>
</dbReference>
<dbReference type="SUPFAM" id="SSF55781">
    <property type="entry name" value="GAF domain-like"/>
    <property type="match status" value="2"/>
</dbReference>
<feature type="region of interest" description="Disordered" evidence="12">
    <location>
        <begin position="34"/>
        <end position="119"/>
    </location>
</feature>
<evidence type="ECO:0000256" key="12">
    <source>
        <dbReference type="SAM" id="MobiDB-lite"/>
    </source>
</evidence>
<dbReference type="Pfam" id="PF00360">
    <property type="entry name" value="PHY"/>
    <property type="match status" value="1"/>
</dbReference>
<dbReference type="GO" id="GO:0009584">
    <property type="term" value="P:detection of visible light"/>
    <property type="evidence" value="ECO:0007669"/>
    <property type="project" value="InterPro"/>
</dbReference>
<evidence type="ECO:0000256" key="6">
    <source>
        <dbReference type="ARBA" id="ARBA00022777"/>
    </source>
</evidence>
<feature type="domain" description="Phytochrome chromophore attachment site" evidence="13">
    <location>
        <begin position="658"/>
        <end position="820"/>
    </location>
</feature>
<feature type="domain" description="Histidine kinase" evidence="14">
    <location>
        <begin position="1031"/>
        <end position="1264"/>
    </location>
</feature>
<feature type="region of interest" description="Disordered" evidence="12">
    <location>
        <begin position="148"/>
        <end position="306"/>
    </location>
</feature>
<feature type="compositionally biased region" description="Polar residues" evidence="12">
    <location>
        <begin position="234"/>
        <end position="246"/>
    </location>
</feature>
<dbReference type="Pfam" id="PF00072">
    <property type="entry name" value="Response_reg"/>
    <property type="match status" value="1"/>
</dbReference>
<gene>
    <name evidence="16" type="ORF">R3P38DRAFT_2605847</name>
</gene>
<dbReference type="CDD" id="cd00082">
    <property type="entry name" value="HisKA"/>
    <property type="match status" value="1"/>
</dbReference>
<dbReference type="GO" id="GO:0000155">
    <property type="term" value="F:phosphorelay sensor kinase activity"/>
    <property type="evidence" value="ECO:0007669"/>
    <property type="project" value="InterPro"/>
</dbReference>
<feature type="domain" description="Response regulatory" evidence="15">
    <location>
        <begin position="1412"/>
        <end position="1544"/>
    </location>
</feature>
<dbReference type="Pfam" id="PF02518">
    <property type="entry name" value="HATPase_c"/>
    <property type="match status" value="1"/>
</dbReference>
<protein>
    <submittedName>
        <fullName evidence="16">ATP-binding cassette transporter</fullName>
    </submittedName>
</protein>
<feature type="region of interest" description="Disordered" evidence="12">
    <location>
        <begin position="1270"/>
        <end position="1300"/>
    </location>
</feature>
<dbReference type="InterPro" id="IPR013654">
    <property type="entry name" value="PAS_2"/>
</dbReference>
<dbReference type="Gene3D" id="3.30.450.270">
    <property type="match status" value="1"/>
</dbReference>
<dbReference type="InterPro" id="IPR029016">
    <property type="entry name" value="GAF-like_dom_sf"/>
</dbReference>
<evidence type="ECO:0000256" key="5">
    <source>
        <dbReference type="ARBA" id="ARBA00022741"/>
    </source>
</evidence>